<evidence type="ECO:0000313" key="2">
    <source>
        <dbReference type="Proteomes" id="UP001165960"/>
    </source>
</evidence>
<reference evidence="1" key="1">
    <citation type="submission" date="2022-04" db="EMBL/GenBank/DDBJ databases">
        <title>Genome of the entomopathogenic fungus Entomophthora muscae.</title>
        <authorList>
            <person name="Elya C."/>
            <person name="Lovett B.R."/>
            <person name="Lee E."/>
            <person name="Macias A.M."/>
            <person name="Hajek A.E."/>
            <person name="De Bivort B.L."/>
            <person name="Kasson M.T."/>
            <person name="De Fine Licht H.H."/>
            <person name="Stajich J.E."/>
        </authorList>
    </citation>
    <scope>NUCLEOTIDE SEQUENCE</scope>
    <source>
        <strain evidence="1">Berkeley</strain>
    </source>
</reference>
<comment type="caution">
    <text evidence="1">The sequence shown here is derived from an EMBL/GenBank/DDBJ whole genome shotgun (WGS) entry which is preliminary data.</text>
</comment>
<dbReference type="EMBL" id="QTSX02006658">
    <property type="protein sequence ID" value="KAJ9052482.1"/>
    <property type="molecule type" value="Genomic_DNA"/>
</dbReference>
<proteinExistence type="predicted"/>
<sequence>MANKQLLHEDFSARRYFNDMTLRERVGVVMHRAKMETPMYLKSFFPIVGWIGGYNWRWMVGDFVAGVTVGTMVVPQSLAYAKLANLPLPYGLYSAFMGVMLYALMGTSREISVGPTAVLSLLVGGTVSRVSQEGFSAHDVAVGICFYSSLISLFLGVFRLGFLLDLIPNPVITGFTTGAAFTIMLTQLASLLGIPNVSSNAPTYRVIYNMAKNILSLSLNDLAFGMSSLAFIKLAELVSRKTNKRFIKIGSNATAVLLFTVVSFAISKASPDFKLKIVGQVKAKFTYIGVPNLSTGLFGKLAPDLPAVTLITVLEHVALCKAFARNSGYQVSSSQELFALGTCNFAASFFSAFPATGSFSRSAVKSQSGVCTPIAGVWTGVVVLLALWFLTEAFYYIPSATLAAVIMSSASTLVTSPKSIVELAKVHPGDATVFLVGAIVTFFFGAELGIALSVAVAFVKLVYRLAHPTMLQLYQTQDGTFIDSKHPLITKHPPPPGVIVFRPQQSLIFPNIDFIRDNLIDLVSELTRSGAAQLPRDARLWSDDMAGRGERLRAHRAKLENTPAPDEAHLPFLRAIILDLSAVSIIDSSGMQGIIDLRNSFARYAGCPTPAEHHSHFSSDMLITNPPEANKRTPSFEFHFVTTDPAIASLLIKAKVTRHLEPTEIIIHTAPTILPIQDPYIHLTIADAISSLQSQ</sequence>
<keyword evidence="2" id="KW-1185">Reference proteome</keyword>
<accession>A0ACC2RQZ9</accession>
<gene>
    <name evidence="1" type="primary">SUL2_2</name>
    <name evidence="1" type="ORF">DSO57_1033655</name>
</gene>
<organism evidence="1 2">
    <name type="scientific">Entomophthora muscae</name>
    <dbReference type="NCBI Taxonomy" id="34485"/>
    <lineage>
        <taxon>Eukaryota</taxon>
        <taxon>Fungi</taxon>
        <taxon>Fungi incertae sedis</taxon>
        <taxon>Zoopagomycota</taxon>
        <taxon>Entomophthoromycotina</taxon>
        <taxon>Entomophthoromycetes</taxon>
        <taxon>Entomophthorales</taxon>
        <taxon>Entomophthoraceae</taxon>
        <taxon>Entomophthora</taxon>
    </lineage>
</organism>
<evidence type="ECO:0000313" key="1">
    <source>
        <dbReference type="EMBL" id="KAJ9052482.1"/>
    </source>
</evidence>
<dbReference type="Proteomes" id="UP001165960">
    <property type="component" value="Unassembled WGS sequence"/>
</dbReference>
<protein>
    <submittedName>
        <fullName evidence="1">Sulfate permease 2</fullName>
    </submittedName>
</protein>
<name>A0ACC2RQZ9_9FUNG</name>